<sequence length="273" mass="29215">MLSHHGHHKPWYAKRKVQGAAIAGAGCCLLLVFVMAGPRPLINDGLVDGPTTTAAGAGVQQSGDALAATQKGGAVGAAAAAGRSKVRVDFYGESLCPDCQHMVRDVLEPMFETGVAAVMDLRYVAFGNVRNNSDGTFAYQHGPAEGKYNRHILCAQHRHPGQDEWFPYVKCLADNMRALDSKATGCAEERGWDTAQIGGCAEGEEGKGLEQAAAEATWALHPKHNFVPWMVVNGAPIGALYDQLQMFVCAASPVEGRPEACYSLPERMQHQGR</sequence>
<evidence type="ECO:0000256" key="3">
    <source>
        <dbReference type="ARBA" id="ARBA00022525"/>
    </source>
</evidence>
<dbReference type="Pfam" id="PF03227">
    <property type="entry name" value="GILT"/>
    <property type="match status" value="1"/>
</dbReference>
<comment type="caution">
    <text evidence="6">The sequence shown here is derived from an EMBL/GenBank/DDBJ whole genome shotgun (WGS) entry which is preliminary data.</text>
</comment>
<dbReference type="STRING" id="554055.A0A2P6VLK8"/>
<comment type="subcellular location">
    <subcellularLocation>
        <location evidence="1">Secreted</location>
    </subcellularLocation>
</comment>
<reference evidence="6 7" key="1">
    <citation type="journal article" date="2018" name="Plant J.">
        <title>Genome sequences of Chlorella sorokiniana UTEX 1602 and Micractinium conductrix SAG 241.80: implications to maltose excretion by a green alga.</title>
        <authorList>
            <person name="Arriola M.B."/>
            <person name="Velmurugan N."/>
            <person name="Zhang Y."/>
            <person name="Plunkett M.H."/>
            <person name="Hondzo H."/>
            <person name="Barney B.M."/>
        </authorList>
    </citation>
    <scope>NUCLEOTIDE SEQUENCE [LARGE SCALE GENOMIC DNA]</scope>
    <source>
        <strain evidence="6 7">SAG 241.80</strain>
    </source>
</reference>
<evidence type="ECO:0000256" key="4">
    <source>
        <dbReference type="ARBA" id="ARBA00022729"/>
    </source>
</evidence>
<keyword evidence="5" id="KW-0325">Glycoprotein</keyword>
<dbReference type="Gene3D" id="3.40.30.10">
    <property type="entry name" value="Glutaredoxin"/>
    <property type="match status" value="1"/>
</dbReference>
<evidence type="ECO:0000313" key="6">
    <source>
        <dbReference type="EMBL" id="PSC74983.1"/>
    </source>
</evidence>
<dbReference type="PANTHER" id="PTHR13234:SF8">
    <property type="entry name" value="GAMMA-INTERFERON-INDUCIBLE LYSOSOMAL THIOL REDUCTASE"/>
    <property type="match status" value="1"/>
</dbReference>
<dbReference type="OrthoDB" id="958254at2759"/>
<name>A0A2P6VLK8_9CHLO</name>
<dbReference type="InterPro" id="IPR004911">
    <property type="entry name" value="Interferon-induced_GILT"/>
</dbReference>
<evidence type="ECO:0000256" key="1">
    <source>
        <dbReference type="ARBA" id="ARBA00004613"/>
    </source>
</evidence>
<keyword evidence="3" id="KW-0964">Secreted</keyword>
<comment type="similarity">
    <text evidence="2">Belongs to the GILT family.</text>
</comment>
<dbReference type="Proteomes" id="UP000239649">
    <property type="component" value="Unassembled WGS sequence"/>
</dbReference>
<dbReference type="GO" id="GO:0005576">
    <property type="term" value="C:extracellular region"/>
    <property type="evidence" value="ECO:0007669"/>
    <property type="project" value="UniProtKB-SubCell"/>
</dbReference>
<evidence type="ECO:0000313" key="7">
    <source>
        <dbReference type="Proteomes" id="UP000239649"/>
    </source>
</evidence>
<gene>
    <name evidence="6" type="ORF">C2E20_1744</name>
</gene>
<dbReference type="GO" id="GO:0016671">
    <property type="term" value="F:oxidoreductase activity, acting on a sulfur group of donors, disulfide as acceptor"/>
    <property type="evidence" value="ECO:0007669"/>
    <property type="project" value="InterPro"/>
</dbReference>
<keyword evidence="7" id="KW-1185">Reference proteome</keyword>
<protein>
    <submittedName>
        <fullName evidence="6">Gamma-interferon-inducible lysosomal thiol reductase</fullName>
    </submittedName>
</protein>
<accession>A0A2P6VLK8</accession>
<dbReference type="AlphaFoldDB" id="A0A2P6VLK8"/>
<dbReference type="EMBL" id="LHPF02000003">
    <property type="protein sequence ID" value="PSC74983.1"/>
    <property type="molecule type" value="Genomic_DNA"/>
</dbReference>
<evidence type="ECO:0000256" key="5">
    <source>
        <dbReference type="ARBA" id="ARBA00023180"/>
    </source>
</evidence>
<organism evidence="6 7">
    <name type="scientific">Micractinium conductrix</name>
    <dbReference type="NCBI Taxonomy" id="554055"/>
    <lineage>
        <taxon>Eukaryota</taxon>
        <taxon>Viridiplantae</taxon>
        <taxon>Chlorophyta</taxon>
        <taxon>core chlorophytes</taxon>
        <taxon>Trebouxiophyceae</taxon>
        <taxon>Chlorellales</taxon>
        <taxon>Chlorellaceae</taxon>
        <taxon>Chlorella clade</taxon>
        <taxon>Micractinium</taxon>
    </lineage>
</organism>
<proteinExistence type="inferred from homology"/>
<dbReference type="PANTHER" id="PTHR13234">
    <property type="entry name" value="GAMMA-INTERFERON INDUCIBLE LYSOSOMAL THIOL REDUCTASE GILT"/>
    <property type="match status" value="1"/>
</dbReference>
<evidence type="ECO:0000256" key="2">
    <source>
        <dbReference type="ARBA" id="ARBA00005679"/>
    </source>
</evidence>
<keyword evidence="4" id="KW-0732">Signal</keyword>